<reference evidence="1 2" key="1">
    <citation type="journal article" date="2013" name="Antonie Van Leeuwenhoek">
        <title>Halomonas zhaodongensis sp. nov., a slightly halophilic bacterium isolated from saline-alkaline soils in Zhaodong, China.</title>
        <authorList>
            <person name="Jiang J."/>
            <person name="Pan Y."/>
            <person name="Meng L."/>
            <person name="Hu S."/>
            <person name="Zhang X."/>
            <person name="Hu B."/>
            <person name="Meng J."/>
            <person name="Li C."/>
            <person name="Huang H."/>
            <person name="Wang K."/>
            <person name="Su T."/>
        </authorList>
    </citation>
    <scope>NUCLEOTIDE SEQUENCE [LARGE SCALE GENOMIC DNA]</scope>
    <source>
        <strain evidence="1 2">NEAU-ST10-25</strain>
    </source>
</reference>
<sequence>MDGIYVFKGRNEGSMFTCTDWLTLHGLSAPRVKGIIASFGPGKFEHLPPPLNTDRKASLENAFISNKLSSQERCYRNFVVPALVSVFDNESEVRHLLCNHVEFRALSASEEAPYTICQGSGEPPVILMDWRGQPEDLLCLAHEAAHALQILLSNHELMPPVARETCAFIGELLLLDYVETHVPYLHGPLLDVWHSENSFYLGDCVDLLIDALNHPELSYHYYQNYPLARLAAVQMFSIANNESVCKLFSSGKEAMAHLPIDEMASFATEMENPFPVLQPSDAEHPVVGVYQSLGVMALLDIESSRKASYQCIESYYLNLLDHLQARTAFIALDNDMKPVGYTTWIESNSENNLVLTCQTALPNNRLNLQRALEQYISTTKGVDASYTRNASKEMLVW</sequence>
<dbReference type="SUPFAM" id="SSF55486">
    <property type="entry name" value="Metalloproteases ('zincins'), catalytic domain"/>
    <property type="match status" value="1"/>
</dbReference>
<dbReference type="Proteomes" id="UP000528918">
    <property type="component" value="Unassembled WGS sequence"/>
</dbReference>
<organism evidence="1 2">
    <name type="scientific">Vreelandella zhaodongensis</name>
    <name type="common">Halomonas zhaodongensis</name>
    <dbReference type="NCBI Taxonomy" id="1176240"/>
    <lineage>
        <taxon>Bacteria</taxon>
        <taxon>Pseudomonadati</taxon>
        <taxon>Pseudomonadota</taxon>
        <taxon>Gammaproteobacteria</taxon>
        <taxon>Oceanospirillales</taxon>
        <taxon>Halomonadaceae</taxon>
        <taxon>Vreelandella</taxon>
    </lineage>
</organism>
<dbReference type="Gene3D" id="1.10.1370.20">
    <property type="entry name" value="Oligoendopeptidase f, C-terminal domain"/>
    <property type="match status" value="1"/>
</dbReference>
<dbReference type="RefSeq" id="WP_179927623.1">
    <property type="nucleotide sequence ID" value="NZ_JACCDD010000004.1"/>
</dbReference>
<gene>
    <name evidence="1" type="ORF">HZS79_08705</name>
</gene>
<protein>
    <submittedName>
        <fullName evidence="1">Uncharacterized protein</fullName>
    </submittedName>
</protein>
<evidence type="ECO:0000313" key="2">
    <source>
        <dbReference type="Proteomes" id="UP000528918"/>
    </source>
</evidence>
<keyword evidence="2" id="KW-1185">Reference proteome</keyword>
<dbReference type="InterPro" id="IPR042088">
    <property type="entry name" value="OligoPept_F_C"/>
</dbReference>
<dbReference type="EMBL" id="JACCDD010000004">
    <property type="protein sequence ID" value="NYS45022.1"/>
    <property type="molecule type" value="Genomic_DNA"/>
</dbReference>
<proteinExistence type="predicted"/>
<evidence type="ECO:0000313" key="1">
    <source>
        <dbReference type="EMBL" id="NYS45022.1"/>
    </source>
</evidence>
<accession>A0ABX2SSD0</accession>
<comment type="caution">
    <text evidence="1">The sequence shown here is derived from an EMBL/GenBank/DDBJ whole genome shotgun (WGS) entry which is preliminary data.</text>
</comment>
<name>A0ABX2SSD0_VREZH</name>